<organism evidence="1 2">
    <name type="scientific">Clavibacter michiganensis subsp. michiganensis</name>
    <dbReference type="NCBI Taxonomy" id="33013"/>
    <lineage>
        <taxon>Bacteria</taxon>
        <taxon>Bacillati</taxon>
        <taxon>Actinomycetota</taxon>
        <taxon>Actinomycetes</taxon>
        <taxon>Micrococcales</taxon>
        <taxon>Microbacteriaceae</taxon>
        <taxon>Clavibacter</taxon>
    </lineage>
</organism>
<proteinExistence type="predicted"/>
<dbReference type="Proteomes" id="UP000195062">
    <property type="component" value="Unassembled WGS sequence"/>
</dbReference>
<gene>
    <name evidence="1" type="ORF">CMMCAS07_01470</name>
</gene>
<evidence type="ECO:0000313" key="2">
    <source>
        <dbReference type="Proteomes" id="UP000195062"/>
    </source>
</evidence>
<comment type="caution">
    <text evidence="1">The sequence shown here is derived from an EMBL/GenBank/DDBJ whole genome shotgun (WGS) entry which is preliminary data.</text>
</comment>
<evidence type="ECO:0000313" key="1">
    <source>
        <dbReference type="EMBL" id="OUE03587.1"/>
    </source>
</evidence>
<reference evidence="1 2" key="1">
    <citation type="submission" date="2016-08" db="EMBL/GenBank/DDBJ databases">
        <title>Genome sequence of Clavibacter michiganensis subsp. michiganensis strain CASJ007.</title>
        <authorList>
            <person name="Thapa S.P."/>
            <person name="Coaker G."/>
        </authorList>
    </citation>
    <scope>NUCLEOTIDE SEQUENCE [LARGE SCALE GENOMIC DNA]</scope>
    <source>
        <strain evidence="1">CASJ007</strain>
    </source>
</reference>
<dbReference type="EMBL" id="MDHH01000001">
    <property type="protein sequence ID" value="OUE03587.1"/>
    <property type="molecule type" value="Genomic_DNA"/>
</dbReference>
<accession>A0A251XJI0</accession>
<dbReference type="AlphaFoldDB" id="A0A251XJI0"/>
<keyword evidence="2" id="KW-1185">Reference proteome</keyword>
<name>A0A251XJI0_CLAMM</name>
<sequence>MNGRLWLHGAFLKVWRDSLVPVHDSFPHIDALHLLLTIAAAEWHQVHEELMVQQLISSLHRGATFKHPNLLAALDVALS</sequence>
<protein>
    <submittedName>
        <fullName evidence="1">Uncharacterized protein</fullName>
    </submittedName>
</protein>